<dbReference type="InterPro" id="IPR010126">
    <property type="entry name" value="Esterase_phb"/>
</dbReference>
<dbReference type="Proteomes" id="UP000192911">
    <property type="component" value="Unassembled WGS sequence"/>
</dbReference>
<dbReference type="InterPro" id="IPR050955">
    <property type="entry name" value="Plant_Biomass_Hydrol_Est"/>
</dbReference>
<keyword evidence="2" id="KW-0378">Hydrolase</keyword>
<dbReference type="OrthoDB" id="9767239at2"/>
<dbReference type="GO" id="GO:0016787">
    <property type="term" value="F:hydrolase activity"/>
    <property type="evidence" value="ECO:0007669"/>
    <property type="project" value="UniProtKB-KW"/>
</dbReference>
<evidence type="ECO:0000313" key="4">
    <source>
        <dbReference type="EMBL" id="SMF33436.1"/>
    </source>
</evidence>
<sequence>MTKSLTKIWLRGFKRLMSAVPAMQEEYLRTAAKNERRRRRESAAGAARRARRDAADSRVRPRPAAWAKGRWIRSYHSAPPLPGRLVNHLSYALYIPPAKATLHMPLVVMLHGCKQTIDEFAAGTRMNLLADAQGFAVVYPEQSRHAHAHRCWHWYDDRDTAGRGEARAVVSLVDALVEEYGFDAQRVYVAGLSAGAGLASLLALHWPDRFAAVALHSGPALGDAHSGMTAMDTMRRGARRDPVSLVDAAVNVAGYPGMPAIIVHGDADRVVSAQNADQLAAQYRRLNGLLDAEGEPIAGTVSETRQSGAVIRDYGLNARRLVRVARVADLGHAWAGGDEAIPFHSRKGPDASALIWDFFRTHRRRRDATAAARAVAGR</sequence>
<reference evidence="5" key="1">
    <citation type="submission" date="2017-04" db="EMBL/GenBank/DDBJ databases">
        <authorList>
            <person name="Varghese N."/>
            <person name="Submissions S."/>
        </authorList>
    </citation>
    <scope>NUCLEOTIDE SEQUENCE [LARGE SCALE GENOMIC DNA]</scope>
    <source>
        <strain evidence="5">Ballard 720</strain>
    </source>
</reference>
<gene>
    <name evidence="4" type="ORF">SAMN06295900_105355</name>
</gene>
<feature type="region of interest" description="Disordered" evidence="3">
    <location>
        <begin position="31"/>
        <end position="61"/>
    </location>
</feature>
<keyword evidence="5" id="KW-1185">Reference proteome</keyword>
<keyword evidence="1" id="KW-0732">Signal</keyword>
<dbReference type="Gene3D" id="3.40.50.1820">
    <property type="entry name" value="alpha/beta hydrolase"/>
    <property type="match status" value="1"/>
</dbReference>
<dbReference type="NCBIfam" id="TIGR01840">
    <property type="entry name" value="esterase_phb"/>
    <property type="match status" value="1"/>
</dbReference>
<dbReference type="SUPFAM" id="SSF53474">
    <property type="entry name" value="alpha/beta-Hydrolases"/>
    <property type="match status" value="1"/>
</dbReference>
<dbReference type="PANTHER" id="PTHR43037:SF1">
    <property type="entry name" value="BLL1128 PROTEIN"/>
    <property type="match status" value="1"/>
</dbReference>
<dbReference type="RefSeq" id="WP_085227582.1">
    <property type="nucleotide sequence ID" value="NZ_BSQD01000004.1"/>
</dbReference>
<proteinExistence type="predicted"/>
<evidence type="ECO:0000256" key="3">
    <source>
        <dbReference type="SAM" id="MobiDB-lite"/>
    </source>
</evidence>
<dbReference type="STRING" id="28094.SAMN06295900_105355"/>
<dbReference type="InterPro" id="IPR029058">
    <property type="entry name" value="AB_hydrolase_fold"/>
</dbReference>
<dbReference type="GO" id="GO:0005576">
    <property type="term" value="C:extracellular region"/>
    <property type="evidence" value="ECO:0007669"/>
    <property type="project" value="InterPro"/>
</dbReference>
<protein>
    <submittedName>
        <fullName evidence="4">Esterase, PHB depolymerase family</fullName>
    </submittedName>
</protein>
<dbReference type="AlphaFoldDB" id="A0A1X7EG55"/>
<dbReference type="GeneID" id="95553562"/>
<accession>A0A1X7EG55</accession>
<name>A0A1X7EG55_TRICW</name>
<evidence type="ECO:0000256" key="2">
    <source>
        <dbReference type="ARBA" id="ARBA00022801"/>
    </source>
</evidence>
<dbReference type="EMBL" id="FXAH01000005">
    <property type="protein sequence ID" value="SMF33436.1"/>
    <property type="molecule type" value="Genomic_DNA"/>
</dbReference>
<dbReference type="Pfam" id="PF10503">
    <property type="entry name" value="Esterase_PHB"/>
    <property type="match status" value="1"/>
</dbReference>
<dbReference type="PANTHER" id="PTHR43037">
    <property type="entry name" value="UNNAMED PRODUCT-RELATED"/>
    <property type="match status" value="1"/>
</dbReference>
<organism evidence="4 5">
    <name type="scientific">Trinickia caryophylli</name>
    <name type="common">Paraburkholderia caryophylli</name>
    <dbReference type="NCBI Taxonomy" id="28094"/>
    <lineage>
        <taxon>Bacteria</taxon>
        <taxon>Pseudomonadati</taxon>
        <taxon>Pseudomonadota</taxon>
        <taxon>Betaproteobacteria</taxon>
        <taxon>Burkholderiales</taxon>
        <taxon>Burkholderiaceae</taxon>
        <taxon>Trinickia</taxon>
    </lineage>
</organism>
<evidence type="ECO:0000256" key="1">
    <source>
        <dbReference type="ARBA" id="ARBA00022729"/>
    </source>
</evidence>
<evidence type="ECO:0000313" key="5">
    <source>
        <dbReference type="Proteomes" id="UP000192911"/>
    </source>
</evidence>